<evidence type="ECO:0000256" key="2">
    <source>
        <dbReference type="SAM" id="SignalP"/>
    </source>
</evidence>
<dbReference type="EMBL" id="JAMXLX010000001">
    <property type="protein sequence ID" value="MCO5955226.1"/>
    <property type="molecule type" value="Genomic_DNA"/>
</dbReference>
<dbReference type="Proteomes" id="UP001155079">
    <property type="component" value="Unassembled WGS sequence"/>
</dbReference>
<evidence type="ECO:0000256" key="1">
    <source>
        <dbReference type="SAM" id="MobiDB-lite"/>
    </source>
</evidence>
<comment type="caution">
    <text evidence="4">The sequence shown here is derived from an EMBL/GenBank/DDBJ whole genome shotgun (WGS) entry which is preliminary data.</text>
</comment>
<dbReference type="AlphaFoldDB" id="A0AAJ1BRX1"/>
<dbReference type="EMBL" id="JAMQAY010000007">
    <property type="protein sequence ID" value="MCM2403080.1"/>
    <property type="molecule type" value="Genomic_DNA"/>
</dbReference>
<keyword evidence="5" id="KW-1185">Reference proteome</keyword>
<evidence type="ECO:0000313" key="5">
    <source>
        <dbReference type="Proteomes" id="UP001155079"/>
    </source>
</evidence>
<feature type="chain" id="PRO_5042557053" description="Lipoprotein" evidence="2">
    <location>
        <begin position="21"/>
        <end position="99"/>
    </location>
</feature>
<evidence type="ECO:0000313" key="4">
    <source>
        <dbReference type="EMBL" id="MCO5955226.1"/>
    </source>
</evidence>
<organism evidence="4 6">
    <name type="scientific">Ciceribacter sichuanensis</name>
    <dbReference type="NCBI Taxonomy" id="2949647"/>
    <lineage>
        <taxon>Bacteria</taxon>
        <taxon>Pseudomonadati</taxon>
        <taxon>Pseudomonadota</taxon>
        <taxon>Alphaproteobacteria</taxon>
        <taxon>Hyphomicrobiales</taxon>
        <taxon>Rhizobiaceae</taxon>
        <taxon>Ciceribacter</taxon>
    </lineage>
</organism>
<proteinExistence type="predicted"/>
<feature type="region of interest" description="Disordered" evidence="1">
    <location>
        <begin position="41"/>
        <end position="66"/>
    </location>
</feature>
<keyword evidence="2" id="KW-0732">Signal</keyword>
<evidence type="ECO:0000313" key="3">
    <source>
        <dbReference type="EMBL" id="MCM2403080.1"/>
    </source>
</evidence>
<accession>A0AAJ1BRX1</accession>
<gene>
    <name evidence="3" type="ORF">NBH20_18080</name>
    <name evidence="4" type="ORF">NBH21_00460</name>
</gene>
<evidence type="ECO:0008006" key="7">
    <source>
        <dbReference type="Google" id="ProtNLM"/>
    </source>
</evidence>
<protein>
    <recommendedName>
        <fullName evidence="7">Lipoprotein</fullName>
    </recommendedName>
</protein>
<feature type="compositionally biased region" description="Polar residues" evidence="1">
    <location>
        <begin position="43"/>
        <end position="54"/>
    </location>
</feature>
<feature type="signal peptide" evidence="2">
    <location>
        <begin position="1"/>
        <end position="20"/>
    </location>
</feature>
<name>A0AAJ1BRX1_9HYPH</name>
<reference evidence="4 5" key="1">
    <citation type="submission" date="2022-06" db="EMBL/GenBank/DDBJ databases">
        <authorList>
            <person name="Sun Q."/>
        </authorList>
    </citation>
    <scope>NUCLEOTIDE SEQUENCE</scope>
    <source>
        <strain evidence="4">S101</strain>
        <strain evidence="3 5">S153</strain>
    </source>
</reference>
<dbReference type="Proteomes" id="UP001155380">
    <property type="component" value="Unassembled WGS sequence"/>
</dbReference>
<evidence type="ECO:0000313" key="6">
    <source>
        <dbReference type="Proteomes" id="UP001155380"/>
    </source>
</evidence>
<sequence length="99" mass="10600">MAGAITVASMSLASCSIADAEIATNEPQPKKLQEETIRKTRSNTEAYGYSSSDGMRQASADDNIGEVPRARETKTAYLGSAPYICSPSGFGQKSRCFLR</sequence>
<dbReference type="RefSeq" id="WP_250912004.1">
    <property type="nucleotide sequence ID" value="NZ_JAMQAY010000007.1"/>
</dbReference>